<protein>
    <submittedName>
        <fullName evidence="2">Uncharacterized protein</fullName>
    </submittedName>
</protein>
<keyword evidence="3" id="KW-1185">Reference proteome</keyword>
<organism evidence="2 3">
    <name type="scientific">Halorubrum sodomense</name>
    <dbReference type="NCBI Taxonomy" id="35743"/>
    <lineage>
        <taxon>Archaea</taxon>
        <taxon>Methanobacteriati</taxon>
        <taxon>Methanobacteriota</taxon>
        <taxon>Stenosarchaea group</taxon>
        <taxon>Halobacteria</taxon>
        <taxon>Halobacteriales</taxon>
        <taxon>Haloferacaceae</taxon>
        <taxon>Halorubrum</taxon>
    </lineage>
</organism>
<keyword evidence="1" id="KW-1133">Transmembrane helix</keyword>
<dbReference type="Proteomes" id="UP000198932">
    <property type="component" value="Unassembled WGS sequence"/>
</dbReference>
<reference evidence="3" key="1">
    <citation type="submission" date="2016-10" db="EMBL/GenBank/DDBJ databases">
        <authorList>
            <person name="Varghese N."/>
            <person name="Submissions S."/>
        </authorList>
    </citation>
    <scope>NUCLEOTIDE SEQUENCE [LARGE SCALE GENOMIC DNA]</scope>
    <source>
        <strain evidence="3">RD 26</strain>
    </source>
</reference>
<gene>
    <name evidence="2" type="ORF">SAMN04487937_0048</name>
</gene>
<evidence type="ECO:0000256" key="1">
    <source>
        <dbReference type="SAM" id="Phobius"/>
    </source>
</evidence>
<dbReference type="EMBL" id="FOYN01000001">
    <property type="protein sequence ID" value="SFR30232.1"/>
    <property type="molecule type" value="Genomic_DNA"/>
</dbReference>
<feature type="transmembrane region" description="Helical" evidence="1">
    <location>
        <begin position="131"/>
        <end position="150"/>
    </location>
</feature>
<keyword evidence="1" id="KW-0812">Transmembrane</keyword>
<evidence type="ECO:0000313" key="3">
    <source>
        <dbReference type="Proteomes" id="UP000198932"/>
    </source>
</evidence>
<name>A0A1I6FJW3_HALSD</name>
<feature type="transmembrane region" description="Helical" evidence="1">
    <location>
        <begin position="201"/>
        <end position="222"/>
    </location>
</feature>
<feature type="transmembrane region" description="Helical" evidence="1">
    <location>
        <begin position="156"/>
        <end position="180"/>
    </location>
</feature>
<keyword evidence="1" id="KW-0472">Membrane</keyword>
<dbReference type="AlphaFoldDB" id="A0A1I6FJW3"/>
<sequence length="229" mass="25207">MNSSKQLPAVHLSIQDLKNIQELLRENTTNCQITVNLSLPGGVEKEYHSHNEINTTTLDNIGGSNSYVLSVIGEEGECTIAGESDGTESHVLYCDGDPDWVEMVLSEISEYIKSIQTAKSHLRDQLVGEKVAVLATLAALFAGWALPSIAPQPVVHYFPTLSDGFTFAIGLFGLSVLRFRNWIHPYVRISSSHSHPTERRLTSLIFCVLAFTVFVLLVRFLLGPGPLLN</sequence>
<dbReference type="RefSeq" id="WP_143103845.1">
    <property type="nucleotide sequence ID" value="NZ_FOYN01000001.1"/>
</dbReference>
<dbReference type="OrthoDB" id="382562at2157"/>
<proteinExistence type="predicted"/>
<accession>A0A1I6FJW3</accession>
<evidence type="ECO:0000313" key="2">
    <source>
        <dbReference type="EMBL" id="SFR30232.1"/>
    </source>
</evidence>